<evidence type="ECO:0000256" key="3">
    <source>
        <dbReference type="ARBA" id="ARBA00022475"/>
    </source>
</evidence>
<dbReference type="GO" id="GO:0015226">
    <property type="term" value="F:carnitine transmembrane transporter activity"/>
    <property type="evidence" value="ECO:0007669"/>
    <property type="project" value="TreeGrafter"/>
</dbReference>
<dbReference type="AlphaFoldDB" id="A0A4R3N9L0"/>
<dbReference type="RefSeq" id="WP_132371460.1">
    <property type="nucleotide sequence ID" value="NZ_SMAN01000006.1"/>
</dbReference>
<evidence type="ECO:0000256" key="4">
    <source>
        <dbReference type="ARBA" id="ARBA00023136"/>
    </source>
</evidence>
<reference evidence="7 8" key="1">
    <citation type="submission" date="2019-03" db="EMBL/GenBank/DDBJ databases">
        <title>Genomic Encyclopedia of Type Strains, Phase IV (KMG-IV): sequencing the most valuable type-strain genomes for metagenomic binning, comparative biology and taxonomic classification.</title>
        <authorList>
            <person name="Goeker M."/>
        </authorList>
    </citation>
    <scope>NUCLEOTIDE SEQUENCE [LARGE SCALE GENOMIC DNA]</scope>
    <source>
        <strain evidence="7 8">DSM 25894</strain>
    </source>
</reference>
<evidence type="ECO:0000259" key="6">
    <source>
        <dbReference type="Pfam" id="PF04069"/>
    </source>
</evidence>
<name>A0A4R3N9L0_9BACI</name>
<dbReference type="SUPFAM" id="SSF53850">
    <property type="entry name" value="Periplasmic binding protein-like II"/>
    <property type="match status" value="1"/>
</dbReference>
<sequence length="307" mass="33748">MFKFTFKHPGMAVILLLSLIIAGCGSGGDNGTNEENGTDGNNAAEETKEIELVYVEWDSEIASTNVIAEVLRQQGYEVKVTPLDNTFMWQSIANGDADAMVAAWLPGTHGDLYEEYKDDLVDLGKNLEGAKIGLVVPSYMNIDSIADLKDSEYADAMNQKITGIEEGSGVVKASQEAVDVYGLDGWEVQTSSSGAMATVLGEAIEDEKPIVVTGWTPHWQFAKYDLKYLEDPEGVFGGEEYIATMVRKGLEEDMPEAYQILDQFNWTASDMESVMLEIQNGTSPEDAAKAWIENNQEKVQEWLEGVE</sequence>
<evidence type="ECO:0000313" key="8">
    <source>
        <dbReference type="Proteomes" id="UP000294650"/>
    </source>
</evidence>
<dbReference type="GO" id="GO:0031460">
    <property type="term" value="P:glycine betaine transport"/>
    <property type="evidence" value="ECO:0007669"/>
    <property type="project" value="TreeGrafter"/>
</dbReference>
<dbReference type="EMBL" id="SMAN01000006">
    <property type="protein sequence ID" value="TCT23669.1"/>
    <property type="molecule type" value="Genomic_DNA"/>
</dbReference>
<dbReference type="InterPro" id="IPR007210">
    <property type="entry name" value="ABC_Gly_betaine_transp_sub-bd"/>
</dbReference>
<gene>
    <name evidence="7" type="ORF">EDD68_10679</name>
</gene>
<organism evidence="7 8">
    <name type="scientific">Melghiribacillus thermohalophilus</name>
    <dbReference type="NCBI Taxonomy" id="1324956"/>
    <lineage>
        <taxon>Bacteria</taxon>
        <taxon>Bacillati</taxon>
        <taxon>Bacillota</taxon>
        <taxon>Bacilli</taxon>
        <taxon>Bacillales</taxon>
        <taxon>Bacillaceae</taxon>
        <taxon>Melghiribacillus</taxon>
    </lineage>
</organism>
<keyword evidence="2" id="KW-0813">Transport</keyword>
<dbReference type="GO" id="GO:0043190">
    <property type="term" value="C:ATP-binding cassette (ABC) transporter complex"/>
    <property type="evidence" value="ECO:0007669"/>
    <property type="project" value="InterPro"/>
</dbReference>
<comment type="caution">
    <text evidence="7">The sequence shown here is derived from an EMBL/GenBank/DDBJ whole genome shotgun (WGS) entry which is preliminary data.</text>
</comment>
<dbReference type="OrthoDB" id="9787902at2"/>
<dbReference type="GO" id="GO:0015871">
    <property type="term" value="P:choline transport"/>
    <property type="evidence" value="ECO:0007669"/>
    <property type="project" value="TreeGrafter"/>
</dbReference>
<dbReference type="Proteomes" id="UP000294650">
    <property type="component" value="Unassembled WGS sequence"/>
</dbReference>
<dbReference type="PANTHER" id="PTHR47737:SF1">
    <property type="entry name" value="GLYCINE BETAINE_PROLINE BETAINE TRANSPORT SYSTEM PERMEASE PROTEIN PROW"/>
    <property type="match status" value="1"/>
</dbReference>
<evidence type="ECO:0000256" key="1">
    <source>
        <dbReference type="ARBA" id="ARBA00004236"/>
    </source>
</evidence>
<feature type="chain" id="PRO_5039290952" evidence="5">
    <location>
        <begin position="28"/>
        <end position="307"/>
    </location>
</feature>
<keyword evidence="8" id="KW-1185">Reference proteome</keyword>
<proteinExistence type="predicted"/>
<keyword evidence="5" id="KW-0732">Signal</keyword>
<dbReference type="Gene3D" id="3.10.105.10">
    <property type="entry name" value="Dipeptide-binding Protein, Domain 3"/>
    <property type="match status" value="2"/>
</dbReference>
<dbReference type="GO" id="GO:0005275">
    <property type="term" value="F:amine transmembrane transporter activity"/>
    <property type="evidence" value="ECO:0007669"/>
    <property type="project" value="TreeGrafter"/>
</dbReference>
<dbReference type="CDD" id="cd13639">
    <property type="entry name" value="PBP2_OpuAC_like"/>
    <property type="match status" value="1"/>
</dbReference>
<protein>
    <submittedName>
        <fullName evidence="7">Glycine betaine/proline transport system substrate-binding protein</fullName>
    </submittedName>
</protein>
<keyword evidence="3" id="KW-1003">Cell membrane</keyword>
<keyword evidence="4" id="KW-0472">Membrane</keyword>
<dbReference type="PROSITE" id="PS51257">
    <property type="entry name" value="PROKAR_LIPOPROTEIN"/>
    <property type="match status" value="1"/>
</dbReference>
<feature type="domain" description="ABC-type glycine betaine transport system substrate-binding" evidence="6">
    <location>
        <begin position="48"/>
        <end position="294"/>
    </location>
</feature>
<comment type="subcellular location">
    <subcellularLocation>
        <location evidence="1">Cell membrane</location>
    </subcellularLocation>
</comment>
<evidence type="ECO:0000313" key="7">
    <source>
        <dbReference type="EMBL" id="TCT23669.1"/>
    </source>
</evidence>
<feature type="signal peptide" evidence="5">
    <location>
        <begin position="1"/>
        <end position="27"/>
    </location>
</feature>
<dbReference type="Gene3D" id="3.40.190.100">
    <property type="entry name" value="Glycine betaine-binding periplasmic protein, domain 2"/>
    <property type="match status" value="1"/>
</dbReference>
<accession>A0A4R3N9L0</accession>
<evidence type="ECO:0000256" key="2">
    <source>
        <dbReference type="ARBA" id="ARBA00022448"/>
    </source>
</evidence>
<dbReference type="PANTHER" id="PTHR47737">
    <property type="entry name" value="GLYCINE BETAINE/PROLINE BETAINE TRANSPORT SYSTEM PERMEASE PROTEIN PROW"/>
    <property type="match status" value="1"/>
</dbReference>
<dbReference type="Pfam" id="PF04069">
    <property type="entry name" value="OpuAC"/>
    <property type="match status" value="1"/>
</dbReference>
<evidence type="ECO:0000256" key="5">
    <source>
        <dbReference type="SAM" id="SignalP"/>
    </source>
</evidence>